<feature type="transmembrane region" description="Helical" evidence="1">
    <location>
        <begin position="212"/>
        <end position="232"/>
    </location>
</feature>
<reference evidence="3 4" key="1">
    <citation type="journal article" date="2023" name="G3 (Bethesda)">
        <title>A haplotype-resolved chromosome-scale genome for Quercus rubra L. provides insights into the genetics of adaptive traits for red oak species.</title>
        <authorList>
            <person name="Kapoor B."/>
            <person name="Jenkins J."/>
            <person name="Schmutz J."/>
            <person name="Zhebentyayeva T."/>
            <person name="Kuelheim C."/>
            <person name="Coggeshall M."/>
            <person name="Heim C."/>
            <person name="Lasky J.R."/>
            <person name="Leites L."/>
            <person name="Islam-Faridi N."/>
            <person name="Romero-Severson J."/>
            <person name="DeLeo V.L."/>
            <person name="Lucas S.M."/>
            <person name="Lazic D."/>
            <person name="Gailing O."/>
            <person name="Carlson J."/>
            <person name="Staton M."/>
        </authorList>
    </citation>
    <scope>NUCLEOTIDE SEQUENCE [LARGE SCALE GENOMIC DNA]</scope>
    <source>
        <strain evidence="3">Pseudo-F2</strain>
    </source>
</reference>
<keyword evidence="4" id="KW-1185">Reference proteome</keyword>
<dbReference type="InterPro" id="IPR002110">
    <property type="entry name" value="Ankyrin_rpt"/>
</dbReference>
<evidence type="ECO:0000256" key="1">
    <source>
        <dbReference type="SAM" id="Phobius"/>
    </source>
</evidence>
<dbReference type="Pfam" id="PF13962">
    <property type="entry name" value="PGG"/>
    <property type="match status" value="1"/>
</dbReference>
<name>A0AAN7E250_QUERU</name>
<feature type="transmembrane region" description="Helical" evidence="1">
    <location>
        <begin position="252"/>
        <end position="275"/>
    </location>
</feature>
<feature type="transmembrane region" description="Helical" evidence="1">
    <location>
        <begin position="332"/>
        <end position="352"/>
    </location>
</feature>
<accession>A0AAN7E250</accession>
<dbReference type="Gene3D" id="1.25.40.20">
    <property type="entry name" value="Ankyrin repeat-containing domain"/>
    <property type="match status" value="1"/>
</dbReference>
<proteinExistence type="predicted"/>
<dbReference type="AlphaFoldDB" id="A0AAN7E250"/>
<dbReference type="EMBL" id="JAXUIC010000012">
    <property type="protein sequence ID" value="KAK4560208.1"/>
    <property type="molecule type" value="Genomic_DNA"/>
</dbReference>
<feature type="transmembrane region" description="Helical" evidence="1">
    <location>
        <begin position="295"/>
        <end position="320"/>
    </location>
</feature>
<protein>
    <recommendedName>
        <fullName evidence="2">PGG domain-containing protein</fullName>
    </recommendedName>
</protein>
<sequence length="372" mass="41441">MAKAETPILILLPGKGETPETKMIETPILVAARNGLTEMVEQILQKFPPMAIDDKRKETSKMTETTESTILLAARNGITEMVEYILKKFPVAINVQSEGKNIVHLAAKNRQTHVLLLLLEQDFVKRKLIHEGDKNDNNALHLAAYLEKQKVWQIPGGALQMQCEVKWYEFVKNMMPQHLCYQLNKDGKTPEDIFNETHRDLVKDGGVWLKSISNSCSVVATLIATVVFPASTTVPGGINDNSGMPVLVKHPAFSVFAISSLVALCASVISLFLFINILTSQYQPKDFHSYVPRKLLLGLTLLFVSIGAMLISFCAGQFFLLESKLQDKAFPVYTVICLPIILLSMGQLPLYFQLLLVTLKKVPPLSYKVVSL</sequence>
<organism evidence="3 4">
    <name type="scientific">Quercus rubra</name>
    <name type="common">Northern red oak</name>
    <name type="synonym">Quercus borealis</name>
    <dbReference type="NCBI Taxonomy" id="3512"/>
    <lineage>
        <taxon>Eukaryota</taxon>
        <taxon>Viridiplantae</taxon>
        <taxon>Streptophyta</taxon>
        <taxon>Embryophyta</taxon>
        <taxon>Tracheophyta</taxon>
        <taxon>Spermatophyta</taxon>
        <taxon>Magnoliopsida</taxon>
        <taxon>eudicotyledons</taxon>
        <taxon>Gunneridae</taxon>
        <taxon>Pentapetalae</taxon>
        <taxon>rosids</taxon>
        <taxon>fabids</taxon>
        <taxon>Fagales</taxon>
        <taxon>Fagaceae</taxon>
        <taxon>Quercus</taxon>
    </lineage>
</organism>
<feature type="domain" description="PGG" evidence="2">
    <location>
        <begin position="208"/>
        <end position="318"/>
    </location>
</feature>
<evidence type="ECO:0000259" key="2">
    <source>
        <dbReference type="Pfam" id="PF13962"/>
    </source>
</evidence>
<evidence type="ECO:0000313" key="3">
    <source>
        <dbReference type="EMBL" id="KAK4560208.1"/>
    </source>
</evidence>
<keyword evidence="1" id="KW-1133">Transmembrane helix</keyword>
<dbReference type="SMART" id="SM00248">
    <property type="entry name" value="ANK"/>
    <property type="match status" value="3"/>
</dbReference>
<comment type="caution">
    <text evidence="3">The sequence shown here is derived from an EMBL/GenBank/DDBJ whole genome shotgun (WGS) entry which is preliminary data.</text>
</comment>
<dbReference type="SUPFAM" id="SSF48403">
    <property type="entry name" value="Ankyrin repeat"/>
    <property type="match status" value="1"/>
</dbReference>
<dbReference type="Pfam" id="PF12796">
    <property type="entry name" value="Ank_2"/>
    <property type="match status" value="1"/>
</dbReference>
<dbReference type="Proteomes" id="UP001324115">
    <property type="component" value="Unassembled WGS sequence"/>
</dbReference>
<keyword evidence="1" id="KW-0472">Membrane</keyword>
<dbReference type="PANTHER" id="PTHR24177">
    <property type="entry name" value="CASKIN"/>
    <property type="match status" value="1"/>
</dbReference>
<gene>
    <name evidence="3" type="ORF">RGQ29_009113</name>
</gene>
<evidence type="ECO:0000313" key="4">
    <source>
        <dbReference type="Proteomes" id="UP001324115"/>
    </source>
</evidence>
<dbReference type="InterPro" id="IPR026961">
    <property type="entry name" value="PGG_dom"/>
</dbReference>
<dbReference type="PANTHER" id="PTHR24177:SF103">
    <property type="entry name" value="PGG DOMAIN-CONTAINING PROTEIN"/>
    <property type="match status" value="1"/>
</dbReference>
<dbReference type="InterPro" id="IPR036770">
    <property type="entry name" value="Ankyrin_rpt-contain_sf"/>
</dbReference>
<keyword evidence="1" id="KW-0812">Transmembrane</keyword>
<dbReference type="GO" id="GO:0016020">
    <property type="term" value="C:membrane"/>
    <property type="evidence" value="ECO:0007669"/>
    <property type="project" value="TreeGrafter"/>
</dbReference>